<organism evidence="1 2">
    <name type="scientific">Aureimonas jatrophae</name>
    <dbReference type="NCBI Taxonomy" id="1166073"/>
    <lineage>
        <taxon>Bacteria</taxon>
        <taxon>Pseudomonadati</taxon>
        <taxon>Pseudomonadota</taxon>
        <taxon>Alphaproteobacteria</taxon>
        <taxon>Hyphomicrobiales</taxon>
        <taxon>Aurantimonadaceae</taxon>
        <taxon>Aureimonas</taxon>
    </lineage>
</organism>
<gene>
    <name evidence="1" type="ORF">SAMN05192530_105331</name>
</gene>
<proteinExistence type="predicted"/>
<name>A0A1H0IU43_9HYPH</name>
<dbReference type="AlphaFoldDB" id="A0A1H0IU43"/>
<dbReference type="STRING" id="1166073.SAMN05192530_105331"/>
<evidence type="ECO:0000313" key="1">
    <source>
        <dbReference type="EMBL" id="SDO34730.1"/>
    </source>
</evidence>
<dbReference type="Proteomes" id="UP000198793">
    <property type="component" value="Unassembled WGS sequence"/>
</dbReference>
<protein>
    <submittedName>
        <fullName evidence="1">Uncharacterized protein</fullName>
    </submittedName>
</protein>
<dbReference type="EMBL" id="FNIT01000005">
    <property type="protein sequence ID" value="SDO34730.1"/>
    <property type="molecule type" value="Genomic_DNA"/>
</dbReference>
<reference evidence="1 2" key="1">
    <citation type="submission" date="2016-10" db="EMBL/GenBank/DDBJ databases">
        <authorList>
            <person name="de Groot N.N."/>
        </authorList>
    </citation>
    <scope>NUCLEOTIDE SEQUENCE [LARGE SCALE GENOMIC DNA]</scope>
    <source>
        <strain evidence="2">L7-484,KACC 16230,DSM 25025</strain>
    </source>
</reference>
<keyword evidence="2" id="KW-1185">Reference proteome</keyword>
<evidence type="ECO:0000313" key="2">
    <source>
        <dbReference type="Proteomes" id="UP000198793"/>
    </source>
</evidence>
<sequence>MPSMSLSLPSNHRLSAECHKPHVATPYRGKRRPLNTWPAFVEAHRDTGAFFDYLRKGRKGSVQLSQAILSELEPDTALFLYANNHEARIAFASVAMRHFQAFMDERETTFFWVTFIPGKFVVPESEAADFDPRRMQGWAHQALSGFSHLGMVELAYYTNVSALLRGHERGASWHSHHLVWGCEKATLQQRMKTLNAQSKAFLPGVEPAFAVELRPEEVIGKLLYMLKFPQSNYRCYPKKAKRFDAKTHKMISEPTGFFRQRKGELRPGEKARVCRMLEDAYLHRLAFAGGEGVPLLAAIRKDALLPYRREQSRVASRAAFSRARR</sequence>
<accession>A0A1H0IU43</accession>